<evidence type="ECO:0000256" key="8">
    <source>
        <dbReference type="ARBA" id="ARBA00023125"/>
    </source>
</evidence>
<reference evidence="12 13" key="1">
    <citation type="submission" date="2024-03" db="EMBL/GenBank/DDBJ databases">
        <authorList>
            <person name="Brejova B."/>
        </authorList>
    </citation>
    <scope>NUCLEOTIDE SEQUENCE [LARGE SCALE GENOMIC DNA]</scope>
    <source>
        <strain evidence="12 13">CBS 14171</strain>
    </source>
</reference>
<feature type="region of interest" description="Disordered" evidence="10">
    <location>
        <begin position="481"/>
        <end position="519"/>
    </location>
</feature>
<evidence type="ECO:0000256" key="3">
    <source>
        <dbReference type="ARBA" id="ARBA00022515"/>
    </source>
</evidence>
<proteinExistence type="inferred from homology"/>
<keyword evidence="7 9" id="KW-0411">Iron-sulfur</keyword>
<dbReference type="InterPro" id="IPR007238">
    <property type="entry name" value="DNA_primase_lsu_euk/arc"/>
</dbReference>
<evidence type="ECO:0000259" key="11">
    <source>
        <dbReference type="Pfam" id="PF04104"/>
    </source>
</evidence>
<dbReference type="Pfam" id="PF04104">
    <property type="entry name" value="DNA_primase_lrg"/>
    <property type="match status" value="1"/>
</dbReference>
<feature type="compositionally biased region" description="Basic and acidic residues" evidence="10">
    <location>
        <begin position="498"/>
        <end position="519"/>
    </location>
</feature>
<dbReference type="PIRSF" id="PIRSF009449">
    <property type="entry name" value="DNA_primase_large_subunit"/>
    <property type="match status" value="1"/>
</dbReference>
<sequence length="519" mass="60105">MFRQVKRKTAGRRNFEEKQASSAQYNLPKLFSSRLSFYDLPPTEEITLEEFEKWAIDRLKILIEIESCVARSKSQADIEAAVRPLLLKFMPLSASGTGTAENVIIQERMKDYYSHFILRLVFCRGDELRRKFIKNETILFKVRYNLMQPKEQREFIELNSYKLPWCYISAKEKDELFDKLYAASGSILKQHYALEAVDATVTNDQVKQRMAQKENFIKLPFEKITTMVSSRSIYLQKGYGYLPGSLQLNLLAAEFQENLDQILIRTFQAIPRLDEDDRIVLLLTSLSKNFASFQYDTDASSEFNSDINAVTVTSKKIMSHYPLCATHLQRGLMTTSHLKYTGRQQLGIFLKGIGLDVDEALKFWSTQFTKNSKLTIDTFNKEYKYNIRHQYGLEGARINYRPWDCATILNKPKPSSSEFHGCPYRDFTQAQLQQALGERGINSQQDLNAIMDNVKNHEFTTACTRVFELTHQKELLASSKTGQAAQQEHINHPNLYFDRSRQLERAVSKKDEEKQHSGK</sequence>
<protein>
    <recommendedName>
        <fullName evidence="9">DNA primase large subunit</fullName>
    </recommendedName>
</protein>
<feature type="domain" description="DNA primase large subunit C-terminal" evidence="11">
    <location>
        <begin position="318"/>
        <end position="497"/>
    </location>
</feature>
<keyword evidence="5 9" id="KW-0479">Metal-binding</keyword>
<dbReference type="RefSeq" id="XP_066830951.1">
    <property type="nucleotide sequence ID" value="XM_066974188.1"/>
</dbReference>
<gene>
    <name evidence="12" type="ORF">LODBEIA_P40130</name>
</gene>
<organism evidence="12 13">
    <name type="scientific">Lodderomyces beijingensis</name>
    <dbReference type="NCBI Taxonomy" id="1775926"/>
    <lineage>
        <taxon>Eukaryota</taxon>
        <taxon>Fungi</taxon>
        <taxon>Dikarya</taxon>
        <taxon>Ascomycota</taxon>
        <taxon>Saccharomycotina</taxon>
        <taxon>Pichiomycetes</taxon>
        <taxon>Debaryomycetaceae</taxon>
        <taxon>Candida/Lodderomyces clade</taxon>
        <taxon>Lodderomyces</taxon>
    </lineage>
</organism>
<keyword evidence="4 9" id="KW-0235">DNA replication</keyword>
<keyword evidence="2 9" id="KW-0004">4Fe-4S</keyword>
<evidence type="ECO:0000256" key="10">
    <source>
        <dbReference type="SAM" id="MobiDB-lite"/>
    </source>
</evidence>
<keyword evidence="8 9" id="KW-0238">DNA-binding</keyword>
<dbReference type="Pfam" id="PF26466">
    <property type="entry name" value="DNA_primase_lrg_N"/>
    <property type="match status" value="1"/>
</dbReference>
<dbReference type="Gene3D" id="1.20.930.80">
    <property type="match status" value="1"/>
</dbReference>
<comment type="function">
    <text evidence="9">DNA primase is the polymerase that synthesizes small RNA primers for the Okazaki fragments made during discontinuous DNA replication.</text>
</comment>
<evidence type="ECO:0000256" key="5">
    <source>
        <dbReference type="ARBA" id="ARBA00022723"/>
    </source>
</evidence>
<comment type="cofactor">
    <cofactor evidence="9">
        <name>[4Fe-4S] cluster</name>
        <dbReference type="ChEBI" id="CHEBI:49883"/>
    </cofactor>
    <text evidence="9">Binds 1 [4Fe-4S] cluster.</text>
</comment>
<dbReference type="Proteomes" id="UP001497383">
    <property type="component" value="Chromosome 5"/>
</dbReference>
<comment type="similarity">
    <text evidence="1 9">Belongs to the eukaryotic-type primase large subunit family.</text>
</comment>
<evidence type="ECO:0000256" key="4">
    <source>
        <dbReference type="ARBA" id="ARBA00022705"/>
    </source>
</evidence>
<keyword evidence="13" id="KW-1185">Reference proteome</keyword>
<keyword evidence="6 9" id="KW-0408">Iron</keyword>
<dbReference type="EMBL" id="OZ022409">
    <property type="protein sequence ID" value="CAK9439913.1"/>
    <property type="molecule type" value="Genomic_DNA"/>
</dbReference>
<keyword evidence="3 9" id="KW-0639">Primosome</keyword>
<name>A0ABP0ZNR5_9ASCO</name>
<dbReference type="InterPro" id="IPR058560">
    <property type="entry name" value="DNA_primase_C"/>
</dbReference>
<evidence type="ECO:0000256" key="1">
    <source>
        <dbReference type="ARBA" id="ARBA00010564"/>
    </source>
</evidence>
<dbReference type="GeneID" id="92209209"/>
<evidence type="ECO:0000313" key="13">
    <source>
        <dbReference type="Proteomes" id="UP001497383"/>
    </source>
</evidence>
<evidence type="ECO:0000256" key="9">
    <source>
        <dbReference type="PIRNR" id="PIRNR009449"/>
    </source>
</evidence>
<dbReference type="CDD" id="cd07322">
    <property type="entry name" value="PriL_PriS_Eukaryotic"/>
    <property type="match status" value="1"/>
</dbReference>
<evidence type="ECO:0000313" key="12">
    <source>
        <dbReference type="EMBL" id="CAK9439913.1"/>
    </source>
</evidence>
<evidence type="ECO:0000256" key="6">
    <source>
        <dbReference type="ARBA" id="ARBA00023004"/>
    </source>
</evidence>
<dbReference type="PANTHER" id="PTHR10537:SF3">
    <property type="entry name" value="DNA PRIMASE LARGE SUBUNIT"/>
    <property type="match status" value="1"/>
</dbReference>
<evidence type="ECO:0000256" key="2">
    <source>
        <dbReference type="ARBA" id="ARBA00022485"/>
    </source>
</evidence>
<dbReference type="InterPro" id="IPR016558">
    <property type="entry name" value="DNA_primase_lsu_euk"/>
</dbReference>
<dbReference type="PANTHER" id="PTHR10537">
    <property type="entry name" value="DNA PRIMASE LARGE SUBUNIT"/>
    <property type="match status" value="1"/>
</dbReference>
<evidence type="ECO:0000256" key="7">
    <source>
        <dbReference type="ARBA" id="ARBA00023014"/>
    </source>
</evidence>
<accession>A0ABP0ZNR5</accession>